<proteinExistence type="predicted"/>
<dbReference type="EMBL" id="CADIKC010000001">
    <property type="protein sequence ID" value="CAB3660488.1"/>
    <property type="molecule type" value="Genomic_DNA"/>
</dbReference>
<feature type="transmembrane region" description="Helical" evidence="1">
    <location>
        <begin position="42"/>
        <end position="64"/>
    </location>
</feature>
<evidence type="ECO:0000313" key="2">
    <source>
        <dbReference type="EMBL" id="CAB3660488.1"/>
    </source>
</evidence>
<name>A0A6J5AA47_9BURK</name>
<evidence type="ECO:0000313" key="3">
    <source>
        <dbReference type="Proteomes" id="UP000494255"/>
    </source>
</evidence>
<dbReference type="RefSeq" id="WP_175049834.1">
    <property type="nucleotide sequence ID" value="NZ_CADIKC010000001.1"/>
</dbReference>
<protein>
    <recommendedName>
        <fullName evidence="4">Transmembrane protein</fullName>
    </recommendedName>
</protein>
<keyword evidence="1" id="KW-0472">Membrane</keyword>
<accession>A0A6J5AA47</accession>
<reference evidence="2 3" key="1">
    <citation type="submission" date="2020-04" db="EMBL/GenBank/DDBJ databases">
        <authorList>
            <person name="De Canck E."/>
        </authorList>
    </citation>
    <scope>NUCLEOTIDE SEQUENCE [LARGE SCALE GENOMIC DNA]</scope>
    <source>
        <strain evidence="2 3">LMG 24238</strain>
    </source>
</reference>
<dbReference type="GeneID" id="97040283"/>
<gene>
    <name evidence="2" type="ORF">LMG24238_01642</name>
</gene>
<keyword evidence="1" id="KW-0812">Transmembrane</keyword>
<keyword evidence="3" id="KW-1185">Reference proteome</keyword>
<dbReference type="AlphaFoldDB" id="A0A6J5AA47"/>
<evidence type="ECO:0008006" key="4">
    <source>
        <dbReference type="Google" id="ProtNLM"/>
    </source>
</evidence>
<keyword evidence="1" id="KW-1133">Transmembrane helix</keyword>
<evidence type="ECO:0000256" key="1">
    <source>
        <dbReference type="SAM" id="Phobius"/>
    </source>
</evidence>
<sequence length="85" mass="9440">MNTSAWIRRSHRWISIAFTLTVVANFVAMAQGHGAPPPWITYAPLLPLALLLLSGLYLFALPYFSRDRSLRSPQCSVGDREAPLA</sequence>
<dbReference type="Proteomes" id="UP000494255">
    <property type="component" value="Unassembled WGS sequence"/>
</dbReference>
<organism evidence="2 3">
    <name type="scientific">Paraburkholderia sediminicola</name>
    <dbReference type="NCBI Taxonomy" id="458836"/>
    <lineage>
        <taxon>Bacteria</taxon>
        <taxon>Pseudomonadati</taxon>
        <taxon>Pseudomonadota</taxon>
        <taxon>Betaproteobacteria</taxon>
        <taxon>Burkholderiales</taxon>
        <taxon>Burkholderiaceae</taxon>
        <taxon>Paraburkholderia</taxon>
    </lineage>
</organism>